<reference evidence="2" key="2">
    <citation type="submission" date="2022-01" db="EMBL/GenBank/DDBJ databases">
        <authorList>
            <person name="Zivanovic Y."/>
            <person name="Moreira D."/>
            <person name="Lopez-Garcia P."/>
        </authorList>
    </citation>
    <scope>NUCLEOTIDE SEQUENCE</scope>
    <source>
        <strain evidence="2">G9</strain>
    </source>
</reference>
<evidence type="ECO:0000259" key="1">
    <source>
        <dbReference type="Pfam" id="PF14261"/>
    </source>
</evidence>
<evidence type="ECO:0000313" key="3">
    <source>
        <dbReference type="Proteomes" id="UP001154265"/>
    </source>
</evidence>
<dbReference type="Pfam" id="PF14261">
    <property type="entry name" value="DUF4351"/>
    <property type="match status" value="1"/>
</dbReference>
<evidence type="ECO:0000313" key="2">
    <source>
        <dbReference type="EMBL" id="MDG2991279.1"/>
    </source>
</evidence>
<reference evidence="2" key="1">
    <citation type="journal article" date="2022" name="Genome Biol. Evol.">
        <title>A New Gene Family Diagnostic for Intracellular Biomineralization of Amorphous Ca Carbonates by Cyanobacteria.</title>
        <authorList>
            <person name="Benzerara K."/>
            <person name="Duprat E."/>
            <person name="Bitard-Feildel T."/>
            <person name="Caumes G."/>
            <person name="Cassier-Chauvat C."/>
            <person name="Chauvat F."/>
            <person name="Dezi M."/>
            <person name="Diop S.I."/>
            <person name="Gaschignard G."/>
            <person name="Gorgen S."/>
            <person name="Gugger M."/>
            <person name="Lopez-Garcia P."/>
            <person name="Millet M."/>
            <person name="Skouri-Panet F."/>
            <person name="Moreira D."/>
            <person name="Callebaut I."/>
        </authorList>
    </citation>
    <scope>NUCLEOTIDE SEQUENCE</scope>
    <source>
        <strain evidence="2">G9</strain>
    </source>
</reference>
<comment type="caution">
    <text evidence="2">The sequence shown here is derived from an EMBL/GenBank/DDBJ whole genome shotgun (WGS) entry which is preliminary data.</text>
</comment>
<accession>A0ABT6F084</accession>
<dbReference type="InterPro" id="IPR022573">
    <property type="entry name" value="DUF2887"/>
</dbReference>
<dbReference type="PANTHER" id="PTHR35586:SF2">
    <property type="entry name" value="SLL1542 PROTEIN"/>
    <property type="match status" value="1"/>
</dbReference>
<dbReference type="InterPro" id="IPR010106">
    <property type="entry name" value="RpnA"/>
</dbReference>
<keyword evidence="3" id="KW-1185">Reference proteome</keyword>
<dbReference type="PANTHER" id="PTHR35586">
    <property type="entry name" value="SLL1691 PROTEIN"/>
    <property type="match status" value="1"/>
</dbReference>
<organism evidence="2 3">
    <name type="scientific">Candidatus Synechococcus calcipolaris G9</name>
    <dbReference type="NCBI Taxonomy" id="1497997"/>
    <lineage>
        <taxon>Bacteria</taxon>
        <taxon>Bacillati</taxon>
        <taxon>Cyanobacteriota</taxon>
        <taxon>Cyanophyceae</taxon>
        <taxon>Synechococcales</taxon>
        <taxon>Synechococcaceae</taxon>
        <taxon>Synechococcus</taxon>
    </lineage>
</organism>
<sequence>MRRDSIFYKLFQQFPNLLFQLLDPHPEHTAEYQFASVEIKETSFTIDGVFIPPENQSPAIVYFCEVQFQKDETLYERLFCESLLYFYRHRPRFSDWQAVIIYPSRKTEQSGYTPYADLVNSSRVHRIYLDELPHPDQLPLALALMRLTIVDTDHVPAIARQILGRSHQEPEPSQKAIIDLLTTILVYKFTHLSRQEINQMLGLTTTALKNTRFYQEAKEEGREEGELIGERTLIFRQLHRRLGIIPTDLHNQIESLAIPQLENLGDALLDFTTLEDLKIWLENQDGLG</sequence>
<proteinExistence type="predicted"/>
<dbReference type="Proteomes" id="UP001154265">
    <property type="component" value="Unassembled WGS sequence"/>
</dbReference>
<protein>
    <submittedName>
        <fullName evidence="2">Rpn family recombination-promoting nuclease/putative transposase</fullName>
    </submittedName>
</protein>
<dbReference type="EMBL" id="JAKKUT010000002">
    <property type="protein sequence ID" value="MDG2991279.1"/>
    <property type="molecule type" value="Genomic_DNA"/>
</dbReference>
<dbReference type="InterPro" id="IPR025587">
    <property type="entry name" value="DUF4351"/>
</dbReference>
<dbReference type="RefSeq" id="WP_277867153.1">
    <property type="nucleotide sequence ID" value="NZ_JAKKUT010000002.1"/>
</dbReference>
<name>A0ABT6F084_9SYNE</name>
<dbReference type="NCBIfam" id="TIGR01784">
    <property type="entry name" value="T_den_put_tspse"/>
    <property type="match status" value="1"/>
</dbReference>
<dbReference type="Pfam" id="PF11103">
    <property type="entry name" value="DUF2887"/>
    <property type="match status" value="1"/>
</dbReference>
<gene>
    <name evidence="2" type="ORF">L3556_10105</name>
</gene>
<feature type="domain" description="DUF4351" evidence="1">
    <location>
        <begin position="220"/>
        <end position="281"/>
    </location>
</feature>